<evidence type="ECO:0000313" key="4">
    <source>
        <dbReference type="Proteomes" id="UP000601027"/>
    </source>
</evidence>
<gene>
    <name evidence="3" type="ORF">JNW91_04965</name>
</gene>
<dbReference type="Proteomes" id="UP000601027">
    <property type="component" value="Unassembled WGS sequence"/>
</dbReference>
<feature type="compositionally biased region" description="Low complexity" evidence="1">
    <location>
        <begin position="12"/>
        <end position="26"/>
    </location>
</feature>
<keyword evidence="2" id="KW-0472">Membrane</keyword>
<keyword evidence="2" id="KW-0812">Transmembrane</keyword>
<evidence type="ECO:0000313" key="3">
    <source>
        <dbReference type="EMBL" id="MBM0231278.1"/>
    </source>
</evidence>
<evidence type="ECO:0000256" key="2">
    <source>
        <dbReference type="SAM" id="Phobius"/>
    </source>
</evidence>
<evidence type="ECO:0008006" key="5">
    <source>
        <dbReference type="Google" id="ProtNLM"/>
    </source>
</evidence>
<organism evidence="3 4">
    <name type="scientific">Micromonospora parastrephiae</name>
    <dbReference type="NCBI Taxonomy" id="2806101"/>
    <lineage>
        <taxon>Bacteria</taxon>
        <taxon>Bacillati</taxon>
        <taxon>Actinomycetota</taxon>
        <taxon>Actinomycetes</taxon>
        <taxon>Micromonosporales</taxon>
        <taxon>Micromonosporaceae</taxon>
        <taxon>Micromonospora</taxon>
    </lineage>
</organism>
<dbReference type="EMBL" id="JAEVHM010000012">
    <property type="protein sequence ID" value="MBM0231278.1"/>
    <property type="molecule type" value="Genomic_DNA"/>
</dbReference>
<accession>A0ABS1XPU8</accession>
<feature type="transmembrane region" description="Helical" evidence="2">
    <location>
        <begin position="36"/>
        <end position="55"/>
    </location>
</feature>
<proteinExistence type="predicted"/>
<dbReference type="RefSeq" id="WP_203173750.1">
    <property type="nucleotide sequence ID" value="NZ_JAEVHM010000012.1"/>
</dbReference>
<sequence length="62" mass="5983">MPSTTTTVAEPTAGAAPVDDGTAAAAESHDGPAGGVLAAGTALAVLAVLAAGLLWRRRTAQR</sequence>
<evidence type="ECO:0000256" key="1">
    <source>
        <dbReference type="SAM" id="MobiDB-lite"/>
    </source>
</evidence>
<feature type="region of interest" description="Disordered" evidence="1">
    <location>
        <begin position="1"/>
        <end position="32"/>
    </location>
</feature>
<keyword evidence="4" id="KW-1185">Reference proteome</keyword>
<protein>
    <recommendedName>
        <fullName evidence="5">LPXTG cell wall anchor domain-containing protein</fullName>
    </recommendedName>
</protein>
<reference evidence="3 4" key="1">
    <citation type="submission" date="2021-01" db="EMBL/GenBank/DDBJ databases">
        <title>Draft genome sequence of Micromonospora sp. strain STR1_7.</title>
        <authorList>
            <person name="Karlyshev A."/>
            <person name="Jawad R."/>
        </authorList>
    </citation>
    <scope>NUCLEOTIDE SEQUENCE [LARGE SCALE GENOMIC DNA]</scope>
    <source>
        <strain evidence="3 4">STR1-7</strain>
    </source>
</reference>
<comment type="caution">
    <text evidence="3">The sequence shown here is derived from an EMBL/GenBank/DDBJ whole genome shotgun (WGS) entry which is preliminary data.</text>
</comment>
<keyword evidence="2" id="KW-1133">Transmembrane helix</keyword>
<name>A0ABS1XPU8_9ACTN</name>